<dbReference type="Gene3D" id="3.30.70.1060">
    <property type="entry name" value="Dimeric alpha+beta barrel"/>
    <property type="match status" value="1"/>
</dbReference>
<comment type="similarity">
    <text evidence="1">Belongs to the YciI family.</text>
</comment>
<evidence type="ECO:0000256" key="1">
    <source>
        <dbReference type="ARBA" id="ARBA00007689"/>
    </source>
</evidence>
<dbReference type="Proteomes" id="UP001501725">
    <property type="component" value="Unassembled WGS sequence"/>
</dbReference>
<evidence type="ECO:0000259" key="2">
    <source>
        <dbReference type="Pfam" id="PF03795"/>
    </source>
</evidence>
<dbReference type="InterPro" id="IPR011008">
    <property type="entry name" value="Dimeric_a/b-barrel"/>
</dbReference>
<sequence length="112" mass="12147">MKNFMLLFRGGSDAVTLSPEDQQQQMQKWFDWVGALQAKGIYAGGEALMPTGKTVHKDHLVTDGPYAESKELVGGYFLVKAESLEAATEIAKDCPDLPLGGTVEVRDVVVFG</sequence>
<organism evidence="3 4">
    <name type="scientific">Flaviaesturariibacter amylovorans</name>
    <dbReference type="NCBI Taxonomy" id="1084520"/>
    <lineage>
        <taxon>Bacteria</taxon>
        <taxon>Pseudomonadati</taxon>
        <taxon>Bacteroidota</taxon>
        <taxon>Chitinophagia</taxon>
        <taxon>Chitinophagales</taxon>
        <taxon>Chitinophagaceae</taxon>
        <taxon>Flaviaestuariibacter</taxon>
    </lineage>
</organism>
<accession>A0ABP8HM55</accession>
<dbReference type="RefSeq" id="WP_345257618.1">
    <property type="nucleotide sequence ID" value="NZ_BAABGY010000015.1"/>
</dbReference>
<feature type="domain" description="YCII-related" evidence="2">
    <location>
        <begin position="13"/>
        <end position="111"/>
    </location>
</feature>
<dbReference type="EMBL" id="BAABGY010000015">
    <property type="protein sequence ID" value="GAA4341236.1"/>
    <property type="molecule type" value="Genomic_DNA"/>
</dbReference>
<dbReference type="PANTHER" id="PTHR35174:SF1">
    <property type="entry name" value="BLL0086 PROTEIN"/>
    <property type="match status" value="1"/>
</dbReference>
<comment type="caution">
    <text evidence="3">The sequence shown here is derived from an EMBL/GenBank/DDBJ whole genome shotgun (WGS) entry which is preliminary data.</text>
</comment>
<keyword evidence="4" id="KW-1185">Reference proteome</keyword>
<dbReference type="PANTHER" id="PTHR35174">
    <property type="entry name" value="BLL7171 PROTEIN-RELATED"/>
    <property type="match status" value="1"/>
</dbReference>
<name>A0ABP8HM55_9BACT</name>
<dbReference type="Pfam" id="PF03795">
    <property type="entry name" value="YCII"/>
    <property type="match status" value="1"/>
</dbReference>
<evidence type="ECO:0000313" key="4">
    <source>
        <dbReference type="Proteomes" id="UP001501725"/>
    </source>
</evidence>
<dbReference type="InterPro" id="IPR005545">
    <property type="entry name" value="YCII"/>
</dbReference>
<dbReference type="SUPFAM" id="SSF54909">
    <property type="entry name" value="Dimeric alpha+beta barrel"/>
    <property type="match status" value="1"/>
</dbReference>
<reference evidence="4" key="1">
    <citation type="journal article" date="2019" name="Int. J. Syst. Evol. Microbiol.">
        <title>The Global Catalogue of Microorganisms (GCM) 10K type strain sequencing project: providing services to taxonomists for standard genome sequencing and annotation.</title>
        <authorList>
            <consortium name="The Broad Institute Genomics Platform"/>
            <consortium name="The Broad Institute Genome Sequencing Center for Infectious Disease"/>
            <person name="Wu L."/>
            <person name="Ma J."/>
        </authorList>
    </citation>
    <scope>NUCLEOTIDE SEQUENCE [LARGE SCALE GENOMIC DNA]</scope>
    <source>
        <strain evidence="4">JCM 17919</strain>
    </source>
</reference>
<proteinExistence type="inferred from homology"/>
<evidence type="ECO:0000313" key="3">
    <source>
        <dbReference type="EMBL" id="GAA4341236.1"/>
    </source>
</evidence>
<protein>
    <submittedName>
        <fullName evidence="3">YciI family protein</fullName>
    </submittedName>
</protein>
<gene>
    <name evidence="3" type="ORF">GCM10023184_39460</name>
</gene>